<dbReference type="EMBL" id="JBAMIC010000004">
    <property type="protein sequence ID" value="KAK7107305.1"/>
    <property type="molecule type" value="Genomic_DNA"/>
</dbReference>
<protein>
    <submittedName>
        <fullName evidence="2">Uncharacterized protein</fullName>
    </submittedName>
</protein>
<keyword evidence="3" id="KW-1185">Reference proteome</keyword>
<evidence type="ECO:0000313" key="2">
    <source>
        <dbReference type="EMBL" id="KAK7107305.1"/>
    </source>
</evidence>
<gene>
    <name evidence="2" type="ORF">V1264_015252</name>
</gene>
<dbReference type="AlphaFoldDB" id="A0AAN9BPM7"/>
<comment type="caution">
    <text evidence="2">The sequence shown here is derived from an EMBL/GenBank/DDBJ whole genome shotgun (WGS) entry which is preliminary data.</text>
</comment>
<evidence type="ECO:0000313" key="3">
    <source>
        <dbReference type="Proteomes" id="UP001374579"/>
    </source>
</evidence>
<dbReference type="Proteomes" id="UP001374579">
    <property type="component" value="Unassembled WGS sequence"/>
</dbReference>
<sequence length="110" mass="11929">MQATRDVPLNLVAPSGQPLTSSVAVSGYNVHQEELTVDLAGSRQLSKICPSGSLHDYAMFRHPPITTNVTDDEGQRPCPTHQLRIRLVANDTGTTPNPQHPAPRIPNRTA</sequence>
<evidence type="ECO:0000256" key="1">
    <source>
        <dbReference type="SAM" id="MobiDB-lite"/>
    </source>
</evidence>
<accession>A0AAN9BPM7</accession>
<organism evidence="2 3">
    <name type="scientific">Littorina saxatilis</name>
    <dbReference type="NCBI Taxonomy" id="31220"/>
    <lineage>
        <taxon>Eukaryota</taxon>
        <taxon>Metazoa</taxon>
        <taxon>Spiralia</taxon>
        <taxon>Lophotrochozoa</taxon>
        <taxon>Mollusca</taxon>
        <taxon>Gastropoda</taxon>
        <taxon>Caenogastropoda</taxon>
        <taxon>Littorinimorpha</taxon>
        <taxon>Littorinoidea</taxon>
        <taxon>Littorinidae</taxon>
        <taxon>Littorina</taxon>
    </lineage>
</organism>
<name>A0AAN9BPM7_9CAEN</name>
<proteinExistence type="predicted"/>
<reference evidence="2 3" key="1">
    <citation type="submission" date="2024-02" db="EMBL/GenBank/DDBJ databases">
        <title>Chromosome-scale genome assembly of the rough periwinkle Littorina saxatilis.</title>
        <authorList>
            <person name="De Jode A."/>
            <person name="Faria R."/>
            <person name="Formenti G."/>
            <person name="Sims Y."/>
            <person name="Smith T.P."/>
            <person name="Tracey A."/>
            <person name="Wood J.M.D."/>
            <person name="Zagrodzka Z.B."/>
            <person name="Johannesson K."/>
            <person name="Butlin R.K."/>
            <person name="Leder E.H."/>
        </authorList>
    </citation>
    <scope>NUCLEOTIDE SEQUENCE [LARGE SCALE GENOMIC DNA]</scope>
    <source>
        <strain evidence="2">Snail1</strain>
        <tissue evidence="2">Muscle</tissue>
    </source>
</reference>
<feature type="region of interest" description="Disordered" evidence="1">
    <location>
        <begin position="89"/>
        <end position="110"/>
    </location>
</feature>